<dbReference type="PANTHER" id="PTHR11188:SF176">
    <property type="entry name" value="ARRESTIN DOMAIN-CONTAINING PROTEIN 1"/>
    <property type="match status" value="1"/>
</dbReference>
<evidence type="ECO:0000259" key="3">
    <source>
        <dbReference type="SMART" id="SM01017"/>
    </source>
</evidence>
<dbReference type="Proteomes" id="UP001497623">
    <property type="component" value="Unassembled WGS sequence"/>
</dbReference>
<evidence type="ECO:0000313" key="4">
    <source>
        <dbReference type="EMBL" id="CAL4121021.1"/>
    </source>
</evidence>
<dbReference type="PANTHER" id="PTHR11188">
    <property type="entry name" value="ARRESTIN DOMAIN CONTAINING PROTEIN"/>
    <property type="match status" value="1"/>
</dbReference>
<keyword evidence="5" id="KW-1185">Reference proteome</keyword>
<comment type="similarity">
    <text evidence="1">Belongs to the arrestin family.</text>
</comment>
<reference evidence="4 5" key="1">
    <citation type="submission" date="2024-05" db="EMBL/GenBank/DDBJ databases">
        <authorList>
            <person name="Wallberg A."/>
        </authorList>
    </citation>
    <scope>NUCLEOTIDE SEQUENCE [LARGE SCALE GENOMIC DNA]</scope>
</reference>
<proteinExistence type="inferred from homology"/>
<dbReference type="Pfam" id="PF00339">
    <property type="entry name" value="Arrestin_N"/>
    <property type="match status" value="1"/>
</dbReference>
<dbReference type="SUPFAM" id="SSF81296">
    <property type="entry name" value="E set domains"/>
    <property type="match status" value="2"/>
</dbReference>
<organism evidence="4 5">
    <name type="scientific">Meganyctiphanes norvegica</name>
    <name type="common">Northern krill</name>
    <name type="synonym">Thysanopoda norvegica</name>
    <dbReference type="NCBI Taxonomy" id="48144"/>
    <lineage>
        <taxon>Eukaryota</taxon>
        <taxon>Metazoa</taxon>
        <taxon>Ecdysozoa</taxon>
        <taxon>Arthropoda</taxon>
        <taxon>Crustacea</taxon>
        <taxon>Multicrustacea</taxon>
        <taxon>Malacostraca</taxon>
        <taxon>Eumalacostraca</taxon>
        <taxon>Eucarida</taxon>
        <taxon>Euphausiacea</taxon>
        <taxon>Euphausiidae</taxon>
        <taxon>Meganyctiphanes</taxon>
    </lineage>
</organism>
<dbReference type="Gene3D" id="2.60.40.640">
    <property type="match status" value="2"/>
</dbReference>
<accession>A0AAV2R905</accession>
<dbReference type="InterPro" id="IPR014752">
    <property type="entry name" value="Arrestin-like_C"/>
</dbReference>
<name>A0AAV2R905_MEGNR</name>
<dbReference type="GO" id="GO:0005737">
    <property type="term" value="C:cytoplasm"/>
    <property type="evidence" value="ECO:0007669"/>
    <property type="project" value="TreeGrafter"/>
</dbReference>
<dbReference type="GO" id="GO:0015031">
    <property type="term" value="P:protein transport"/>
    <property type="evidence" value="ECO:0007669"/>
    <property type="project" value="TreeGrafter"/>
</dbReference>
<protein>
    <recommendedName>
        <fullName evidence="3">Arrestin C-terminal-like domain-containing protein</fullName>
    </recommendedName>
</protein>
<gene>
    <name evidence="4" type="ORF">MNOR_LOCUS22251</name>
</gene>
<feature type="domain" description="Arrestin C-terminal-like" evidence="3">
    <location>
        <begin position="84"/>
        <end position="216"/>
    </location>
</feature>
<feature type="non-terminal residue" evidence="4">
    <location>
        <position position="1"/>
    </location>
</feature>
<dbReference type="InterPro" id="IPR011021">
    <property type="entry name" value="Arrestin-like_N"/>
</dbReference>
<sequence length="344" mass="38183">GNDTVSLDPGHHEYPFTLTLPQNIPSSFESAIGQVRHQIKAKINISRGFDLTDIQAISVNHIYDLNRDECAMRPVNRKENKTFCYGMITLSLMTDRTGFVPGEKLRVQCEVDNDSHKIIEWVKMKLVQAVEYFSNSGTIQSDTVTVAKMRAERITGRGKHVIWGNTGVLIPAVPPSYLQHCNIIDIRYILKVSLSPSGWTGNMDMDQPIVIGSIPLQQHFSLYQMVNNPSATTLPSMSDQQPSAPASYAVSQPSNPSAPSLPNSMPDEPPPYNPYWKNESGTPPVFPGLEQYPEMPPPAYDVSQHSVALEDASETNGVAQRLFFPSYVTFNTQDSRPGTPTPDY</sequence>
<evidence type="ECO:0000313" key="5">
    <source>
        <dbReference type="Proteomes" id="UP001497623"/>
    </source>
</evidence>
<evidence type="ECO:0000256" key="1">
    <source>
        <dbReference type="ARBA" id="ARBA00005298"/>
    </source>
</evidence>
<comment type="caution">
    <text evidence="4">The sequence shown here is derived from an EMBL/GenBank/DDBJ whole genome shotgun (WGS) entry which is preliminary data.</text>
</comment>
<dbReference type="AlphaFoldDB" id="A0AAV2R905"/>
<dbReference type="EMBL" id="CAXKWB010018567">
    <property type="protein sequence ID" value="CAL4121021.1"/>
    <property type="molecule type" value="Genomic_DNA"/>
</dbReference>
<evidence type="ECO:0000256" key="2">
    <source>
        <dbReference type="SAM" id="MobiDB-lite"/>
    </source>
</evidence>
<feature type="compositionally biased region" description="Low complexity" evidence="2">
    <location>
        <begin position="251"/>
        <end position="266"/>
    </location>
</feature>
<dbReference type="Pfam" id="PF02752">
    <property type="entry name" value="Arrestin_C"/>
    <property type="match status" value="1"/>
</dbReference>
<feature type="region of interest" description="Disordered" evidence="2">
    <location>
        <begin position="232"/>
        <end position="279"/>
    </location>
</feature>
<dbReference type="InterPro" id="IPR011022">
    <property type="entry name" value="Arrestin_C-like"/>
</dbReference>
<dbReference type="InterPro" id="IPR014756">
    <property type="entry name" value="Ig_E-set"/>
</dbReference>
<feature type="compositionally biased region" description="Polar residues" evidence="2">
    <location>
        <begin position="232"/>
        <end position="244"/>
    </location>
</feature>
<dbReference type="InterPro" id="IPR050357">
    <property type="entry name" value="Arrestin_domain-protein"/>
</dbReference>
<dbReference type="SMART" id="SM01017">
    <property type="entry name" value="Arrestin_C"/>
    <property type="match status" value="1"/>
</dbReference>